<evidence type="ECO:0008006" key="4">
    <source>
        <dbReference type="Google" id="ProtNLM"/>
    </source>
</evidence>
<organism evidence="2 3">
    <name type="scientific">Enterovibrio coralii</name>
    <dbReference type="NCBI Taxonomy" id="294935"/>
    <lineage>
        <taxon>Bacteria</taxon>
        <taxon>Pseudomonadati</taxon>
        <taxon>Pseudomonadota</taxon>
        <taxon>Gammaproteobacteria</taxon>
        <taxon>Vibrionales</taxon>
        <taxon>Vibrionaceae</taxon>
        <taxon>Enterovibrio</taxon>
    </lineage>
</organism>
<protein>
    <recommendedName>
        <fullName evidence="4">DUF4864 domain-containing protein</fullName>
    </recommendedName>
</protein>
<dbReference type="STRING" id="294935.ATN88_18470"/>
<feature type="chain" id="PRO_5007465806" description="DUF4864 domain-containing protein" evidence="1">
    <location>
        <begin position="20"/>
        <end position="147"/>
    </location>
</feature>
<keyword evidence="3" id="KW-1185">Reference proteome</keyword>
<comment type="caution">
    <text evidence="2">The sequence shown here is derived from an EMBL/GenBank/DDBJ whole genome shotgun (WGS) entry which is preliminary data.</text>
</comment>
<accession>A0A135I962</accession>
<evidence type="ECO:0000313" key="2">
    <source>
        <dbReference type="EMBL" id="KXF81948.1"/>
    </source>
</evidence>
<dbReference type="OrthoDB" id="6365263at2"/>
<dbReference type="EMBL" id="LNTY01000032">
    <property type="protein sequence ID" value="KXF81948.1"/>
    <property type="molecule type" value="Genomic_DNA"/>
</dbReference>
<evidence type="ECO:0000256" key="1">
    <source>
        <dbReference type="SAM" id="SignalP"/>
    </source>
</evidence>
<sequence length="147" mass="17078">MKGLITFVVLAMFSGASFAEIKVKTLPSYKAAKELSERIMQEVSKDNLEKGIRVMKPYMPISEAEFNAEIAQVAVQQPAINERFGKSIGYDFVSQQVLGDSLVQYAYLQKFERHVMVWRFIFYKPRDVWMLNTFDFNDQVKPLFFAR</sequence>
<evidence type="ECO:0000313" key="3">
    <source>
        <dbReference type="Proteomes" id="UP000070529"/>
    </source>
</evidence>
<name>A0A135I962_9GAMM</name>
<dbReference type="Proteomes" id="UP000070529">
    <property type="component" value="Unassembled WGS sequence"/>
</dbReference>
<keyword evidence="1" id="KW-0732">Signal</keyword>
<reference evidence="2 3" key="1">
    <citation type="submission" date="2015-11" db="EMBL/GenBank/DDBJ databases">
        <title>Genomic Taxonomy of the Vibrionaceae.</title>
        <authorList>
            <person name="Gomez-Gil B."/>
            <person name="Enciso-Ibarra J."/>
        </authorList>
    </citation>
    <scope>NUCLEOTIDE SEQUENCE [LARGE SCALE GENOMIC DNA]</scope>
    <source>
        <strain evidence="2 3">CAIM 912</strain>
    </source>
</reference>
<dbReference type="RefSeq" id="WP_067415061.1">
    <property type="nucleotide sequence ID" value="NZ_LNTY01000032.1"/>
</dbReference>
<feature type="signal peptide" evidence="1">
    <location>
        <begin position="1"/>
        <end position="19"/>
    </location>
</feature>
<proteinExistence type="predicted"/>
<gene>
    <name evidence="2" type="ORF">ATN88_18470</name>
</gene>
<dbReference type="AlphaFoldDB" id="A0A135I962"/>